<protein>
    <submittedName>
        <fullName evidence="4">Retinol dehydrogenase 13</fullName>
    </submittedName>
</protein>
<dbReference type="PANTHER" id="PTHR24320:SF283">
    <property type="entry name" value="RETINOL DEHYDROGENASE 11"/>
    <property type="match status" value="1"/>
</dbReference>
<evidence type="ECO:0000256" key="2">
    <source>
        <dbReference type="ARBA" id="ARBA00023002"/>
    </source>
</evidence>
<dbReference type="InterPro" id="IPR036291">
    <property type="entry name" value="NAD(P)-bd_dom_sf"/>
</dbReference>
<dbReference type="PRINTS" id="PR00080">
    <property type="entry name" value="SDRFAMILY"/>
</dbReference>
<dbReference type="Gene3D" id="3.40.50.720">
    <property type="entry name" value="NAD(P)-binding Rossmann-like Domain"/>
    <property type="match status" value="1"/>
</dbReference>
<dbReference type="GO" id="GO:0016491">
    <property type="term" value="F:oxidoreductase activity"/>
    <property type="evidence" value="ECO:0007669"/>
    <property type="project" value="UniProtKB-KW"/>
</dbReference>
<evidence type="ECO:0000313" key="5">
    <source>
        <dbReference type="Proteomes" id="UP000562682"/>
    </source>
</evidence>
<dbReference type="SUPFAM" id="SSF51735">
    <property type="entry name" value="NAD(P)-binding Rossmann-fold domains"/>
    <property type="match status" value="1"/>
</dbReference>
<accession>A0A8H5SY69</accession>
<evidence type="ECO:0000256" key="3">
    <source>
        <dbReference type="RuleBase" id="RU000363"/>
    </source>
</evidence>
<evidence type="ECO:0000256" key="1">
    <source>
        <dbReference type="ARBA" id="ARBA00006484"/>
    </source>
</evidence>
<dbReference type="PRINTS" id="PR00081">
    <property type="entry name" value="GDHRDH"/>
</dbReference>
<reference evidence="4 5" key="1">
    <citation type="submission" date="2020-05" db="EMBL/GenBank/DDBJ databases">
        <title>Identification and distribution of gene clusters putatively required for synthesis of sphingolipid metabolism inhibitors in phylogenetically diverse species of the filamentous fungus Fusarium.</title>
        <authorList>
            <person name="Kim H.-S."/>
            <person name="Busman M."/>
            <person name="Brown D.W."/>
            <person name="Divon H."/>
            <person name="Uhlig S."/>
            <person name="Proctor R.H."/>
        </authorList>
    </citation>
    <scope>NUCLEOTIDE SEQUENCE [LARGE SCALE GENOMIC DNA]</scope>
    <source>
        <strain evidence="4 5">NRRL 25311</strain>
    </source>
</reference>
<evidence type="ECO:0000313" key="4">
    <source>
        <dbReference type="EMBL" id="KAF5659333.1"/>
    </source>
</evidence>
<dbReference type="Pfam" id="PF00106">
    <property type="entry name" value="adh_short"/>
    <property type="match status" value="1"/>
</dbReference>
<dbReference type="PANTHER" id="PTHR24320">
    <property type="entry name" value="RETINOL DEHYDROGENASE"/>
    <property type="match status" value="1"/>
</dbReference>
<keyword evidence="5" id="KW-1185">Reference proteome</keyword>
<keyword evidence="2" id="KW-0560">Oxidoreductase</keyword>
<name>A0A8H5SY69_9HYPO</name>
<comment type="caution">
    <text evidence="4">The sequence shown here is derived from an EMBL/GenBank/DDBJ whole genome shotgun (WGS) entry which is preliminary data.</text>
</comment>
<dbReference type="Proteomes" id="UP000562682">
    <property type="component" value="Unassembled WGS sequence"/>
</dbReference>
<dbReference type="InterPro" id="IPR002347">
    <property type="entry name" value="SDR_fam"/>
</dbReference>
<sequence>MFDSTTQAQDVAAAFQGEISGKTFVITGVGFGGLGAAVCEALAPYSPGLLIITGRDIQRPQAFVKALITQYADLKISVIQMDLASTKSVENAVQEIEKIASRIHVLVNNAGVMCIPDRTLTETGIQAHLAINYLGHFLLAKLLAEHLSSPEASGRVINVSSSAHAVSPFRFGDPHFFGSSDLPPDEEPSRDACLAFGIPWESGYSPLVAYAQSKTAVILHARAISCGVLKDGITAFSVNPGVPVKGPPRYYLQHYTHWLKTMLEATWKIATTPDQCDM</sequence>
<dbReference type="AlphaFoldDB" id="A0A8H5SY69"/>
<dbReference type="EMBL" id="JAAOAK010000634">
    <property type="protein sequence ID" value="KAF5659333.1"/>
    <property type="molecule type" value="Genomic_DNA"/>
</dbReference>
<proteinExistence type="inferred from homology"/>
<comment type="similarity">
    <text evidence="1 3">Belongs to the short-chain dehydrogenases/reductases (SDR) family.</text>
</comment>
<gene>
    <name evidence="4" type="ORF">FDENT_13947</name>
</gene>
<organism evidence="4 5">
    <name type="scientific">Fusarium denticulatum</name>
    <dbReference type="NCBI Taxonomy" id="48507"/>
    <lineage>
        <taxon>Eukaryota</taxon>
        <taxon>Fungi</taxon>
        <taxon>Dikarya</taxon>
        <taxon>Ascomycota</taxon>
        <taxon>Pezizomycotina</taxon>
        <taxon>Sordariomycetes</taxon>
        <taxon>Hypocreomycetidae</taxon>
        <taxon>Hypocreales</taxon>
        <taxon>Nectriaceae</taxon>
        <taxon>Fusarium</taxon>
        <taxon>Fusarium fujikuroi species complex</taxon>
    </lineage>
</organism>